<accession>A0ABP0C549</accession>
<feature type="compositionally biased region" description="Polar residues" evidence="1">
    <location>
        <begin position="457"/>
        <end position="470"/>
    </location>
</feature>
<keyword evidence="4" id="KW-1185">Reference proteome</keyword>
<organism evidence="3 4">
    <name type="scientific">Sporothrix bragantina</name>
    <dbReference type="NCBI Taxonomy" id="671064"/>
    <lineage>
        <taxon>Eukaryota</taxon>
        <taxon>Fungi</taxon>
        <taxon>Dikarya</taxon>
        <taxon>Ascomycota</taxon>
        <taxon>Pezizomycotina</taxon>
        <taxon>Sordariomycetes</taxon>
        <taxon>Sordariomycetidae</taxon>
        <taxon>Ophiostomatales</taxon>
        <taxon>Ophiostomataceae</taxon>
        <taxon>Sporothrix</taxon>
    </lineage>
</organism>
<dbReference type="EMBL" id="CAWUHC010000061">
    <property type="protein sequence ID" value="CAK7226681.1"/>
    <property type="molecule type" value="Genomic_DNA"/>
</dbReference>
<feature type="compositionally biased region" description="Low complexity" evidence="1">
    <location>
        <begin position="148"/>
        <end position="162"/>
    </location>
</feature>
<evidence type="ECO:0000313" key="3">
    <source>
        <dbReference type="EMBL" id="CAK7226681.1"/>
    </source>
</evidence>
<feature type="compositionally biased region" description="Acidic residues" evidence="1">
    <location>
        <begin position="511"/>
        <end position="520"/>
    </location>
</feature>
<dbReference type="PANTHER" id="PTHR22949">
    <property type="entry name" value="WHITE COLLAR 2 PROTEIN WC2"/>
    <property type="match status" value="1"/>
</dbReference>
<proteinExistence type="predicted"/>
<feature type="region of interest" description="Disordered" evidence="1">
    <location>
        <begin position="129"/>
        <end position="328"/>
    </location>
</feature>
<feature type="domain" description="DUF8032" evidence="2">
    <location>
        <begin position="338"/>
        <end position="432"/>
    </location>
</feature>
<feature type="region of interest" description="Disordered" evidence="1">
    <location>
        <begin position="676"/>
        <end position="728"/>
    </location>
</feature>
<gene>
    <name evidence="3" type="ORF">SBRCBS47491_006312</name>
</gene>
<feature type="compositionally biased region" description="Polar residues" evidence="1">
    <location>
        <begin position="713"/>
        <end position="724"/>
    </location>
</feature>
<dbReference type="Proteomes" id="UP001642406">
    <property type="component" value="Unassembled WGS sequence"/>
</dbReference>
<feature type="compositionally biased region" description="Polar residues" evidence="1">
    <location>
        <begin position="296"/>
        <end position="306"/>
    </location>
</feature>
<feature type="compositionally biased region" description="Polar residues" evidence="1">
    <location>
        <begin position="214"/>
        <end position="223"/>
    </location>
</feature>
<name>A0ABP0C549_9PEZI</name>
<feature type="region of interest" description="Disordered" evidence="1">
    <location>
        <begin position="76"/>
        <end position="110"/>
    </location>
</feature>
<feature type="compositionally biased region" description="Low complexity" evidence="1">
    <location>
        <begin position="224"/>
        <end position="295"/>
    </location>
</feature>
<evidence type="ECO:0000259" key="2">
    <source>
        <dbReference type="Pfam" id="PF26087"/>
    </source>
</evidence>
<comment type="caution">
    <text evidence="3">The sequence shown here is derived from an EMBL/GenBank/DDBJ whole genome shotgun (WGS) entry which is preliminary data.</text>
</comment>
<feature type="compositionally biased region" description="Acidic residues" evidence="1">
    <location>
        <begin position="681"/>
        <end position="690"/>
    </location>
</feature>
<sequence>MQAQGTDITITRISNRHTVKHLIYNPRVDLPAQLHLSISSTRSKVAGNILKISTTTKTAHTTLLLRTAEMMTATMSRPQYPPMSSYHTPQSNSPASVASTSGHDQQRSIYGQPPQLHQQQMYYGQHQQYQPLPPSAASPYGQHPQAPHQSMGSQPGMMMSHGAPSPVPHQMAQHPSQHSPSTMAGSPRHAKMEVQNLTPQLSRQAPPNAPSPLSMGQVQAAQNLQAQSMHAQSLQQHQAHQTQSMHSQQAVQQQPPHTQHLSHQPHPQHQQHAPHQQHPQQTAQHPQQHPAHTPQNGTSPLPSGQAGNAGPSAVNPNAAPGPIPATTPLVVRQDQNGVQWIAFEYSRDRVKMEYTIRCDVESVSADDLPADFKQDNCVYPRACCPREQYRGNRLQYESECNTVGWSLAQLNPALRGKRGLIQRAVDSWRNSNQDPRLRSRRVRRMAKMGTRKAAGSTPGSMTSGVGQQSPAHMGGPAPLSNVGTPMGKPMHGMPQQLHHHADTTAQTGGDDAGENDDSYVDEGQHHHHQAPAGVATTASGIDTQDSRPAHVFSSYGGYPGGAPLPPMSSSVAIAHSGASVGGGLASTKKVVPQPDGLFPDVPEAKKRKFVLVEDRGSRLRVRVTLNTVDTSEIPDSFRRSNAVCPGSFFPREMESPPPSPTGRRFFLNDLDDMEDLRLSNEDDGGDEVEASSDAGAGRRRRQHHRQRMAMSGGSDNLDGTTTLATVPVGDNGAESEVAVPRMRKALRRKQVRLNDLGCRMAWLQSRAFAGRRIFLQKALDTYRSKTCNGIQASMHDVTEIAPHYEMRVGKKRWLSCEREIELRQLSQT</sequence>
<protein>
    <recommendedName>
        <fullName evidence="2">DUF8032 domain-containing protein</fullName>
    </recommendedName>
</protein>
<dbReference type="Pfam" id="PF26087">
    <property type="entry name" value="DUF8032"/>
    <property type="match status" value="1"/>
</dbReference>
<feature type="compositionally biased region" description="Polar residues" evidence="1">
    <location>
        <begin position="173"/>
        <end position="184"/>
    </location>
</feature>
<evidence type="ECO:0000256" key="1">
    <source>
        <dbReference type="SAM" id="MobiDB-lite"/>
    </source>
</evidence>
<feature type="region of interest" description="Disordered" evidence="1">
    <location>
        <begin position="446"/>
        <end position="554"/>
    </location>
</feature>
<feature type="compositionally biased region" description="Basic residues" evidence="1">
    <location>
        <begin position="697"/>
        <end position="707"/>
    </location>
</feature>
<evidence type="ECO:0000313" key="4">
    <source>
        <dbReference type="Proteomes" id="UP001642406"/>
    </source>
</evidence>
<dbReference type="InterPro" id="IPR058345">
    <property type="entry name" value="DUF8032"/>
</dbReference>
<feature type="compositionally biased region" description="Polar residues" evidence="1">
    <location>
        <begin position="195"/>
        <end position="205"/>
    </location>
</feature>
<reference evidence="3 4" key="1">
    <citation type="submission" date="2024-01" db="EMBL/GenBank/DDBJ databases">
        <authorList>
            <person name="Allen C."/>
            <person name="Tagirdzhanova G."/>
        </authorList>
    </citation>
    <scope>NUCLEOTIDE SEQUENCE [LARGE SCALE GENOMIC DNA]</scope>
</reference>
<dbReference type="PANTHER" id="PTHR22949:SF0">
    <property type="entry name" value="RE27538P"/>
    <property type="match status" value="1"/>
</dbReference>
<feature type="compositionally biased region" description="Polar residues" evidence="1">
    <location>
        <begin position="85"/>
        <end position="109"/>
    </location>
</feature>